<dbReference type="AlphaFoldDB" id="A0A931FAL6"/>
<organism evidence="1 2">
    <name type="scientific">Halonatronomonas betaini</name>
    <dbReference type="NCBI Taxonomy" id="2778430"/>
    <lineage>
        <taxon>Bacteria</taxon>
        <taxon>Bacillati</taxon>
        <taxon>Bacillota</taxon>
        <taxon>Clostridia</taxon>
        <taxon>Halanaerobiales</taxon>
        <taxon>Halarsenatibacteraceae</taxon>
        <taxon>Halonatronomonas</taxon>
    </lineage>
</organism>
<sequence>MNKLPEDKKLEKQPTYFLIKINFRQSASIQGEIEWLNKDRRQVLSFRSFLELVTLISDALETIGYPDAEYSFRRWREEDKELK</sequence>
<evidence type="ECO:0000313" key="2">
    <source>
        <dbReference type="Proteomes" id="UP000621436"/>
    </source>
</evidence>
<protein>
    <submittedName>
        <fullName evidence="1">Uncharacterized protein</fullName>
    </submittedName>
</protein>
<gene>
    <name evidence="1" type="ORF">I0Q91_11595</name>
</gene>
<reference evidence="1" key="1">
    <citation type="submission" date="2020-11" db="EMBL/GenBank/DDBJ databases">
        <title>Halonatronomonas betainensis gen. nov., sp. nov. a novel haloalkaliphilic representative of the family Halanaerobiacae capable of betaine degradation.</title>
        <authorList>
            <person name="Boltyanskaya Y."/>
            <person name="Kevbrin V."/>
            <person name="Detkova E."/>
            <person name="Grouzdev D.S."/>
            <person name="Koziaeva V."/>
            <person name="Zhilina T."/>
        </authorList>
    </citation>
    <scope>NUCLEOTIDE SEQUENCE</scope>
    <source>
        <strain evidence="1">Z-7014</strain>
    </source>
</reference>
<comment type="caution">
    <text evidence="1">The sequence shown here is derived from an EMBL/GenBank/DDBJ whole genome shotgun (WGS) entry which is preliminary data.</text>
</comment>
<dbReference type="RefSeq" id="WP_270454735.1">
    <property type="nucleotide sequence ID" value="NZ_JADPIE010000007.1"/>
</dbReference>
<keyword evidence="2" id="KW-1185">Reference proteome</keyword>
<proteinExistence type="predicted"/>
<name>A0A931FAL6_9FIRM</name>
<evidence type="ECO:0000313" key="1">
    <source>
        <dbReference type="EMBL" id="MBF8437729.1"/>
    </source>
</evidence>
<accession>A0A931FAL6</accession>
<dbReference type="EMBL" id="JADPIE010000007">
    <property type="protein sequence ID" value="MBF8437729.1"/>
    <property type="molecule type" value="Genomic_DNA"/>
</dbReference>
<dbReference type="Proteomes" id="UP000621436">
    <property type="component" value="Unassembled WGS sequence"/>
</dbReference>